<dbReference type="Proteomes" id="UP001285263">
    <property type="component" value="Unassembled WGS sequence"/>
</dbReference>
<accession>A0ABU5DIJ7</accession>
<dbReference type="InterPro" id="IPR054030">
    <property type="entry name" value="Gp5_Vgr_C"/>
</dbReference>
<dbReference type="SUPFAM" id="SSF69255">
    <property type="entry name" value="gp5 N-terminal domain-like"/>
    <property type="match status" value="1"/>
</dbReference>
<dbReference type="InterPro" id="IPR017847">
    <property type="entry name" value="T6SS_RhsGE_Vgr_subset"/>
</dbReference>
<dbReference type="InterPro" id="IPR037026">
    <property type="entry name" value="Vgr_OB-fold_dom_sf"/>
</dbReference>
<feature type="domain" description="Gp5/Type VI secretion system Vgr C-terminal trimerisation" evidence="4">
    <location>
        <begin position="483"/>
        <end position="591"/>
    </location>
</feature>
<dbReference type="RefSeq" id="WP_320423877.1">
    <property type="nucleotide sequence ID" value="NZ_JAXCLA010000005.1"/>
</dbReference>
<dbReference type="Gene3D" id="3.55.50.10">
    <property type="entry name" value="Baseplate protein-like domains"/>
    <property type="match status" value="1"/>
</dbReference>
<dbReference type="Pfam" id="PF05954">
    <property type="entry name" value="Phage_GPD"/>
    <property type="match status" value="1"/>
</dbReference>
<dbReference type="SUPFAM" id="SSF69349">
    <property type="entry name" value="Phage fibre proteins"/>
    <property type="match status" value="1"/>
</dbReference>
<dbReference type="SUPFAM" id="SSF69279">
    <property type="entry name" value="Phage tail proteins"/>
    <property type="match status" value="2"/>
</dbReference>
<feature type="domain" description="Gp5/Type VI secretion system Vgr protein OB-fold" evidence="3">
    <location>
        <begin position="406"/>
        <end position="466"/>
    </location>
</feature>
<dbReference type="EMBL" id="JAXCLA010000005">
    <property type="protein sequence ID" value="MDY0745974.1"/>
    <property type="molecule type" value="Genomic_DNA"/>
</dbReference>
<evidence type="ECO:0000259" key="4">
    <source>
        <dbReference type="Pfam" id="PF22178"/>
    </source>
</evidence>
<dbReference type="Pfam" id="PF22178">
    <property type="entry name" value="Gp5_trimer_C"/>
    <property type="match status" value="1"/>
</dbReference>
<organism evidence="5 6">
    <name type="scientific">Roseateles agri</name>
    <dbReference type="NCBI Taxonomy" id="3098619"/>
    <lineage>
        <taxon>Bacteria</taxon>
        <taxon>Pseudomonadati</taxon>
        <taxon>Pseudomonadota</taxon>
        <taxon>Betaproteobacteria</taxon>
        <taxon>Burkholderiales</taxon>
        <taxon>Sphaerotilaceae</taxon>
        <taxon>Roseateles</taxon>
    </lineage>
</organism>
<dbReference type="Pfam" id="PF04717">
    <property type="entry name" value="Phage_base_V"/>
    <property type="match status" value="1"/>
</dbReference>
<dbReference type="NCBIfam" id="TIGR03361">
    <property type="entry name" value="VI_Rhs_Vgr"/>
    <property type="match status" value="1"/>
</dbReference>
<dbReference type="Gene3D" id="2.30.110.50">
    <property type="match status" value="1"/>
</dbReference>
<sequence>MANELEAEFLTPLDGEEPALLFRVLDAREELGRLPEYRLELLRESDREVLAPDDVLGAQVDIKIMCAEDKYRYINGFITRFERGGVAGRHDIYRVEVTPWLWQLTLGSDCKIFQDKTAVEVIEAVFADYSNAGAVKKDQLTAGSAKRPFTVQYNESDYNFVTRLMEEEGIYFYFTHKKGSHTLVLTDKASGHDPIKGDTLHWGTTRTGDSVSVDVITDWTCTHAVGSTKYTHTDYAAEKPTLDLKTEATRSPSYSKHPKNLEVFEYPGDYTDVSMDEQPDPKKTVGANRAQMRVDRFESGRVIAVGITPYRWTSAGATFSLDKHPVDNGDYLITVADFTMTFSHYEAKDSEVKTGFACRFEAVPKAAPYRPQPIAFKPIIYGPQTATVVGASGDEITTDKYARAKLQFRWDRLGTKDDKSSCWVRVSQPWAGKQFGMIALPRIGDEVVVEFLEGNPDRPLITGRVYNGDNMPPYTLPAQATVSGIKTQSSKKGSLSNANELRFDDKKGSEYVWFQAEKDMHRWVKNDSFSSVLNNYWGDVTKNWSLKIGGTADLAITDVTKVKIDKDTSIGLGADLHMKVGAAMGLDITGALNLKGADKIAVTSGQGTDLKVGQGLKVSATAAVSIEGQSIVISGKTQLTLMVGGSTVVLGPAGVTIDGPMVKINCGGSGGSATPAADASPPAPTDPAEPTKNKDPLPAADGGSGANA</sequence>
<reference evidence="5 6" key="1">
    <citation type="submission" date="2023-11" db="EMBL/GenBank/DDBJ databases">
        <title>Paucibacter sp. nov., isolated from fresh soil in Korea.</title>
        <authorList>
            <person name="Le N.T.T."/>
        </authorList>
    </citation>
    <scope>NUCLEOTIDE SEQUENCE [LARGE SCALE GENOMIC DNA]</scope>
    <source>
        <strain evidence="5 6">R3-3</strain>
    </source>
</reference>
<evidence type="ECO:0000313" key="6">
    <source>
        <dbReference type="Proteomes" id="UP001285263"/>
    </source>
</evidence>
<dbReference type="Gene3D" id="4.10.220.110">
    <property type="match status" value="1"/>
</dbReference>
<evidence type="ECO:0000313" key="5">
    <source>
        <dbReference type="EMBL" id="MDY0745974.1"/>
    </source>
</evidence>
<protein>
    <submittedName>
        <fullName evidence="5">Type VI secretion system tip protein TssI/VgrG</fullName>
    </submittedName>
</protein>
<dbReference type="InterPro" id="IPR006533">
    <property type="entry name" value="T6SS_Vgr_RhsGE"/>
</dbReference>
<evidence type="ECO:0000256" key="2">
    <source>
        <dbReference type="SAM" id="MobiDB-lite"/>
    </source>
</evidence>
<dbReference type="NCBIfam" id="TIGR01646">
    <property type="entry name" value="vgr_GE"/>
    <property type="match status" value="1"/>
</dbReference>
<keyword evidence="6" id="KW-1185">Reference proteome</keyword>
<comment type="similarity">
    <text evidence="1">Belongs to the VgrG protein family.</text>
</comment>
<proteinExistence type="inferred from homology"/>
<gene>
    <name evidence="5" type="primary">tssI</name>
    <name evidence="5" type="ORF">SNE35_15745</name>
</gene>
<evidence type="ECO:0000259" key="3">
    <source>
        <dbReference type="Pfam" id="PF04717"/>
    </source>
</evidence>
<dbReference type="Gene3D" id="2.40.50.230">
    <property type="entry name" value="Gp5 N-terminal domain"/>
    <property type="match status" value="1"/>
</dbReference>
<evidence type="ECO:0000256" key="1">
    <source>
        <dbReference type="ARBA" id="ARBA00005558"/>
    </source>
</evidence>
<feature type="region of interest" description="Disordered" evidence="2">
    <location>
        <begin position="668"/>
        <end position="708"/>
    </location>
</feature>
<comment type="caution">
    <text evidence="5">The sequence shown here is derived from an EMBL/GenBank/DDBJ whole genome shotgun (WGS) entry which is preliminary data.</text>
</comment>
<name>A0ABU5DIJ7_9BURK</name>
<dbReference type="InterPro" id="IPR006531">
    <property type="entry name" value="Gp5/Vgr_OB"/>
</dbReference>